<reference evidence="2" key="1">
    <citation type="submission" date="2021-12" db="EMBL/GenBank/DDBJ databases">
        <title>Convergent genome expansion in fungi linked to evolution of root-endophyte symbiosis.</title>
        <authorList>
            <consortium name="DOE Joint Genome Institute"/>
            <person name="Ke Y.-H."/>
            <person name="Bonito G."/>
            <person name="Liao H.-L."/>
            <person name="Looney B."/>
            <person name="Rojas-Flechas A."/>
            <person name="Nash J."/>
            <person name="Hameed K."/>
            <person name="Schadt C."/>
            <person name="Martin F."/>
            <person name="Crous P.W."/>
            <person name="Miettinen O."/>
            <person name="Magnuson J.K."/>
            <person name="Labbe J."/>
            <person name="Jacobson D."/>
            <person name="Doktycz M.J."/>
            <person name="Veneault-Fourrey C."/>
            <person name="Kuo A."/>
            <person name="Mondo S."/>
            <person name="Calhoun S."/>
            <person name="Riley R."/>
            <person name="Ohm R."/>
            <person name="LaButti K."/>
            <person name="Andreopoulos B."/>
            <person name="Pangilinan J."/>
            <person name="Nolan M."/>
            <person name="Tritt A."/>
            <person name="Clum A."/>
            <person name="Lipzen A."/>
            <person name="Daum C."/>
            <person name="Barry K."/>
            <person name="Grigoriev I.V."/>
            <person name="Vilgalys R."/>
        </authorList>
    </citation>
    <scope>NUCLEOTIDE SEQUENCE</scope>
    <source>
        <strain evidence="2">PMI_201</strain>
    </source>
</reference>
<dbReference type="Proteomes" id="UP001201262">
    <property type="component" value="Unassembled WGS sequence"/>
</dbReference>
<comment type="caution">
    <text evidence="2">The sequence shown here is derived from an EMBL/GenBank/DDBJ whole genome shotgun (WGS) entry which is preliminary data.</text>
</comment>
<dbReference type="AlphaFoldDB" id="A0AAD4PZ03"/>
<feature type="compositionally biased region" description="Polar residues" evidence="1">
    <location>
        <begin position="131"/>
        <end position="144"/>
    </location>
</feature>
<dbReference type="RefSeq" id="XP_046072965.1">
    <property type="nucleotide sequence ID" value="XM_046209478.1"/>
</dbReference>
<name>A0AAD4PZ03_9EURO</name>
<organism evidence="2 3">
    <name type="scientific">Talaromyces proteolyticus</name>
    <dbReference type="NCBI Taxonomy" id="1131652"/>
    <lineage>
        <taxon>Eukaryota</taxon>
        <taxon>Fungi</taxon>
        <taxon>Dikarya</taxon>
        <taxon>Ascomycota</taxon>
        <taxon>Pezizomycotina</taxon>
        <taxon>Eurotiomycetes</taxon>
        <taxon>Eurotiomycetidae</taxon>
        <taxon>Eurotiales</taxon>
        <taxon>Trichocomaceae</taxon>
        <taxon>Talaromyces</taxon>
        <taxon>Talaromyces sect. Bacilispori</taxon>
    </lineage>
</organism>
<dbReference type="GeneID" id="70239765"/>
<evidence type="ECO:0000313" key="2">
    <source>
        <dbReference type="EMBL" id="KAH8698501.1"/>
    </source>
</evidence>
<dbReference type="EMBL" id="JAJTJA010000005">
    <property type="protein sequence ID" value="KAH8698501.1"/>
    <property type="molecule type" value="Genomic_DNA"/>
</dbReference>
<sequence>MSWNSLLSISRGGPARYLLQAMKRNDKDNPIESAACQRRGFGDSSCGFYARNQVNVQVLVSIALQVTSNGPRRGSRMDGWGGCRERGVWKATIRSVGEFCVECLHPRAWRRAYESGRSKRCNNRQRRVHSTDQGTLANTATSYASEPKRKD</sequence>
<evidence type="ECO:0000313" key="3">
    <source>
        <dbReference type="Proteomes" id="UP001201262"/>
    </source>
</evidence>
<keyword evidence="3" id="KW-1185">Reference proteome</keyword>
<accession>A0AAD4PZ03</accession>
<feature type="region of interest" description="Disordered" evidence="1">
    <location>
        <begin position="120"/>
        <end position="151"/>
    </location>
</feature>
<gene>
    <name evidence="2" type="ORF">BGW36DRAFT_146961</name>
</gene>
<evidence type="ECO:0000256" key="1">
    <source>
        <dbReference type="SAM" id="MobiDB-lite"/>
    </source>
</evidence>
<proteinExistence type="predicted"/>
<protein>
    <submittedName>
        <fullName evidence="2">Uncharacterized protein</fullName>
    </submittedName>
</protein>